<evidence type="ECO:0000313" key="1">
    <source>
        <dbReference type="EMBL" id="GLV60622.1"/>
    </source>
</evidence>
<reference evidence="1 2" key="1">
    <citation type="submission" date="2023-02" db="EMBL/GenBank/DDBJ databases">
        <title>Dictyobacter halimunensis sp. nov., a new member of the class Ktedonobacteria from forest soil in a geothermal area.</title>
        <authorList>
            <person name="Rachmania M.K."/>
            <person name="Ningsih F."/>
            <person name="Sakai Y."/>
            <person name="Yabe S."/>
            <person name="Yokota A."/>
            <person name="Sjamsuridzal W."/>
        </authorList>
    </citation>
    <scope>NUCLEOTIDE SEQUENCE [LARGE SCALE GENOMIC DNA]</scope>
    <source>
        <strain evidence="1 2">S3.2.2.5</strain>
    </source>
</reference>
<dbReference type="Proteomes" id="UP001344906">
    <property type="component" value="Unassembled WGS sequence"/>
</dbReference>
<dbReference type="RefSeq" id="WP_338257738.1">
    <property type="nucleotide sequence ID" value="NZ_BSRI01000002.1"/>
</dbReference>
<gene>
    <name evidence="1" type="ORF">KDH_74410</name>
</gene>
<evidence type="ECO:0000313" key="2">
    <source>
        <dbReference type="Proteomes" id="UP001344906"/>
    </source>
</evidence>
<protein>
    <submittedName>
        <fullName evidence="1">Uncharacterized protein</fullName>
    </submittedName>
</protein>
<comment type="caution">
    <text evidence="1">The sequence shown here is derived from an EMBL/GenBank/DDBJ whole genome shotgun (WGS) entry which is preliminary data.</text>
</comment>
<accession>A0ABQ6G3E1</accession>
<sequence length="183" mass="20898">MEQAIYHMRPPQMVGEVLYPLNALRQLYPDIYERERLKYQDHPSRMTLPQQVIPKLNCLWNDVVQCSPIHPHLLYLALRERGLAVQPQRAFFRIPLLAVRGSPIAIVDASGPAATPLREDDVCLFDEASYCELDVVPEKALAWYDQLARRERRGGLFAGVPHVMVQGPISIAQARTIYWGDPL</sequence>
<organism evidence="1 2">
    <name type="scientific">Dictyobacter halimunensis</name>
    <dbReference type="NCBI Taxonomy" id="3026934"/>
    <lineage>
        <taxon>Bacteria</taxon>
        <taxon>Bacillati</taxon>
        <taxon>Chloroflexota</taxon>
        <taxon>Ktedonobacteria</taxon>
        <taxon>Ktedonobacterales</taxon>
        <taxon>Dictyobacteraceae</taxon>
        <taxon>Dictyobacter</taxon>
    </lineage>
</organism>
<keyword evidence="2" id="KW-1185">Reference proteome</keyword>
<dbReference type="EMBL" id="BSRI01000002">
    <property type="protein sequence ID" value="GLV60622.1"/>
    <property type="molecule type" value="Genomic_DNA"/>
</dbReference>
<name>A0ABQ6G3E1_9CHLR</name>
<proteinExistence type="predicted"/>